<protein>
    <submittedName>
        <fullName evidence="1">Uncharacterized protein</fullName>
    </submittedName>
</protein>
<name>A0ACC1P0F0_9PEZI</name>
<evidence type="ECO:0000313" key="1">
    <source>
        <dbReference type="EMBL" id="KAJ2984510.1"/>
    </source>
</evidence>
<comment type="caution">
    <text evidence="1">The sequence shown here is derived from an EMBL/GenBank/DDBJ whole genome shotgun (WGS) entry which is preliminary data.</text>
</comment>
<reference evidence="1" key="1">
    <citation type="submission" date="2022-10" db="EMBL/GenBank/DDBJ databases">
        <title>Genome Sequence of Xylaria curta.</title>
        <authorList>
            <person name="Buettner E."/>
        </authorList>
    </citation>
    <scope>NUCLEOTIDE SEQUENCE</scope>
    <source>
        <strain evidence="1">Babe10</strain>
    </source>
</reference>
<keyword evidence="2" id="KW-1185">Reference proteome</keyword>
<gene>
    <name evidence="1" type="ORF">NUW58_g6022</name>
</gene>
<dbReference type="Proteomes" id="UP001143856">
    <property type="component" value="Unassembled WGS sequence"/>
</dbReference>
<sequence length="272" mass="29840">MSSGVYIFKPPTTYRQDFIGNGSVSLPPTLKAIVGKEDEEKLNAFQPVRKAVHGQEVLLTPNGDCLLNLTPKESTLFLQLQDRLRSSSILPTAFSAPRYAPATGFSLVKNRAVPNGPPSYFPLGPDSYPSDPVGKMHREEAISCINQHVLPSLNLGSYKTTGGNANFTKNVNLQQLAPWIYANGDNAEDQRKLFTGRPTDEYGTSSVGNPTDAVYGAYDHAENGPSPAIGSTPLMSVDDAETVWLQSKKQHEALDKKFRQLQARNRRLLDLH</sequence>
<accession>A0ACC1P0F0</accession>
<evidence type="ECO:0000313" key="2">
    <source>
        <dbReference type="Proteomes" id="UP001143856"/>
    </source>
</evidence>
<proteinExistence type="predicted"/>
<dbReference type="EMBL" id="JAPDGR010001280">
    <property type="protein sequence ID" value="KAJ2984510.1"/>
    <property type="molecule type" value="Genomic_DNA"/>
</dbReference>
<organism evidence="1 2">
    <name type="scientific">Xylaria curta</name>
    <dbReference type="NCBI Taxonomy" id="42375"/>
    <lineage>
        <taxon>Eukaryota</taxon>
        <taxon>Fungi</taxon>
        <taxon>Dikarya</taxon>
        <taxon>Ascomycota</taxon>
        <taxon>Pezizomycotina</taxon>
        <taxon>Sordariomycetes</taxon>
        <taxon>Xylariomycetidae</taxon>
        <taxon>Xylariales</taxon>
        <taxon>Xylariaceae</taxon>
        <taxon>Xylaria</taxon>
    </lineage>
</organism>